<evidence type="ECO:0000259" key="6">
    <source>
        <dbReference type="PROSITE" id="PS50888"/>
    </source>
</evidence>
<evidence type="ECO:0000313" key="7">
    <source>
        <dbReference type="EMBL" id="KAK8787879.1"/>
    </source>
</evidence>
<dbReference type="PROSITE" id="PS50888">
    <property type="entry name" value="BHLH"/>
    <property type="match status" value="1"/>
</dbReference>
<proteinExistence type="predicted"/>
<keyword evidence="2" id="KW-0678">Repressor</keyword>
<dbReference type="InterPro" id="IPR036638">
    <property type="entry name" value="HLH_DNA-bd_sf"/>
</dbReference>
<evidence type="ECO:0000256" key="5">
    <source>
        <dbReference type="ARBA" id="ARBA00023242"/>
    </source>
</evidence>
<dbReference type="SUPFAM" id="SSF47459">
    <property type="entry name" value="HLH, helix-loop-helix DNA-binding domain"/>
    <property type="match status" value="1"/>
</dbReference>
<feature type="domain" description="BHLH" evidence="6">
    <location>
        <begin position="17"/>
        <end position="69"/>
    </location>
</feature>
<comment type="caution">
    <text evidence="7">The sequence shown here is derived from an EMBL/GenBank/DDBJ whole genome shotgun (WGS) entry which is preliminary data.</text>
</comment>
<dbReference type="GO" id="GO:0005737">
    <property type="term" value="C:cytoplasm"/>
    <property type="evidence" value="ECO:0007669"/>
    <property type="project" value="InterPro"/>
</dbReference>
<evidence type="ECO:0000256" key="2">
    <source>
        <dbReference type="ARBA" id="ARBA00022491"/>
    </source>
</evidence>
<dbReference type="InterPro" id="IPR011598">
    <property type="entry name" value="bHLH_dom"/>
</dbReference>
<dbReference type="GO" id="GO:0005634">
    <property type="term" value="C:nucleus"/>
    <property type="evidence" value="ECO:0007669"/>
    <property type="project" value="UniProtKB-SubCell"/>
</dbReference>
<name>A0AAQ4FKR4_AMBAM</name>
<organism evidence="7 8">
    <name type="scientific">Amblyomma americanum</name>
    <name type="common">Lone star tick</name>
    <dbReference type="NCBI Taxonomy" id="6943"/>
    <lineage>
        <taxon>Eukaryota</taxon>
        <taxon>Metazoa</taxon>
        <taxon>Ecdysozoa</taxon>
        <taxon>Arthropoda</taxon>
        <taxon>Chelicerata</taxon>
        <taxon>Arachnida</taxon>
        <taxon>Acari</taxon>
        <taxon>Parasitiformes</taxon>
        <taxon>Ixodida</taxon>
        <taxon>Ixodoidea</taxon>
        <taxon>Ixodidae</taxon>
        <taxon>Amblyomminae</taxon>
        <taxon>Amblyomma</taxon>
    </lineage>
</organism>
<dbReference type="GO" id="GO:0000122">
    <property type="term" value="P:negative regulation of transcription by RNA polymerase II"/>
    <property type="evidence" value="ECO:0007669"/>
    <property type="project" value="InterPro"/>
</dbReference>
<dbReference type="EMBL" id="JARKHS020001323">
    <property type="protein sequence ID" value="KAK8787879.1"/>
    <property type="molecule type" value="Genomic_DNA"/>
</dbReference>
<dbReference type="PANTHER" id="PTHR11723">
    <property type="entry name" value="DNA-BINDING PROTEIN INHIBITOR"/>
    <property type="match status" value="1"/>
</dbReference>
<protein>
    <recommendedName>
        <fullName evidence="6">BHLH domain-containing protein</fullName>
    </recommendedName>
</protein>
<keyword evidence="3" id="KW-0805">Transcription regulation</keyword>
<dbReference type="GO" id="GO:0032922">
    <property type="term" value="P:circadian regulation of gene expression"/>
    <property type="evidence" value="ECO:0007669"/>
    <property type="project" value="TreeGrafter"/>
</dbReference>
<dbReference type="SMART" id="SM00353">
    <property type="entry name" value="HLH"/>
    <property type="match status" value="1"/>
</dbReference>
<dbReference type="GO" id="GO:0046983">
    <property type="term" value="F:protein dimerization activity"/>
    <property type="evidence" value="ECO:0007669"/>
    <property type="project" value="InterPro"/>
</dbReference>
<dbReference type="CDD" id="cd19684">
    <property type="entry name" value="bHLH_dnHLH_ID"/>
    <property type="match status" value="1"/>
</dbReference>
<evidence type="ECO:0000256" key="4">
    <source>
        <dbReference type="ARBA" id="ARBA00023163"/>
    </source>
</evidence>
<accession>A0AAQ4FKR4</accession>
<evidence type="ECO:0000313" key="8">
    <source>
        <dbReference type="Proteomes" id="UP001321473"/>
    </source>
</evidence>
<comment type="subcellular location">
    <subcellularLocation>
        <location evidence="1">Nucleus</location>
    </subcellularLocation>
</comment>
<keyword evidence="4" id="KW-0804">Transcription</keyword>
<gene>
    <name evidence="7" type="ORF">V5799_022345</name>
</gene>
<evidence type="ECO:0000256" key="3">
    <source>
        <dbReference type="ARBA" id="ARBA00023015"/>
    </source>
</evidence>
<evidence type="ECO:0000256" key="1">
    <source>
        <dbReference type="ARBA" id="ARBA00004123"/>
    </source>
</evidence>
<sequence>MKAQTQQAISRCLTKVTEGRVGRKERDLNHEEMHSLLAKLKELVPNMPRNKKLTKLEIIQNVIDYILDLELALETHPANRSSLAVAAGPAPVRQPLGVLSPSTNATANSFSVQEVSSTEKVVGHLSELVSAAVASPRSVSEPGQWGRAEHRAIRRLVLSLRCLPDIAKNKEWLIQLSGHDQPGPFWHQITEASLLETTASVRCRDRWPP</sequence>
<reference evidence="7 8" key="1">
    <citation type="journal article" date="2023" name="Arcadia Sci">
        <title>De novo assembly of a long-read Amblyomma americanum tick genome.</title>
        <authorList>
            <person name="Chou S."/>
            <person name="Poskanzer K.E."/>
            <person name="Rollins M."/>
            <person name="Thuy-Boun P.S."/>
        </authorList>
    </citation>
    <scope>NUCLEOTIDE SEQUENCE [LARGE SCALE GENOMIC DNA]</scope>
    <source>
        <strain evidence="7">F_SG_1</strain>
        <tissue evidence="7">Salivary glands</tissue>
    </source>
</reference>
<dbReference type="GO" id="GO:0030154">
    <property type="term" value="P:cell differentiation"/>
    <property type="evidence" value="ECO:0007669"/>
    <property type="project" value="TreeGrafter"/>
</dbReference>
<dbReference type="InterPro" id="IPR026052">
    <property type="entry name" value="DNA-bd_prot-inh"/>
</dbReference>
<dbReference type="Proteomes" id="UP001321473">
    <property type="component" value="Unassembled WGS sequence"/>
</dbReference>
<dbReference type="AlphaFoldDB" id="A0AAQ4FKR4"/>
<keyword evidence="5" id="KW-0539">Nucleus</keyword>
<keyword evidence="8" id="KW-1185">Reference proteome</keyword>
<dbReference type="Gene3D" id="4.10.280.10">
    <property type="entry name" value="Helix-loop-helix DNA-binding domain"/>
    <property type="match status" value="1"/>
</dbReference>
<dbReference type="Pfam" id="PF00010">
    <property type="entry name" value="HLH"/>
    <property type="match status" value="1"/>
</dbReference>
<dbReference type="PANTHER" id="PTHR11723:SF17">
    <property type="entry name" value="PROTEIN EXTRA-MACROCHAETAE"/>
    <property type="match status" value="1"/>
</dbReference>